<dbReference type="Proteomes" id="UP000184699">
    <property type="component" value="Unassembled WGS sequence"/>
</dbReference>
<name>A0A1N6GTG4_9MICO</name>
<dbReference type="PROSITE" id="PS51257">
    <property type="entry name" value="PROKAR_LIPOPROTEIN"/>
    <property type="match status" value="1"/>
</dbReference>
<evidence type="ECO:0000313" key="3">
    <source>
        <dbReference type="EMBL" id="SIO10727.1"/>
    </source>
</evidence>
<dbReference type="AlphaFoldDB" id="A0A1N6GTG4"/>
<accession>A0A1N6GTG4</accession>
<organism evidence="3 4">
    <name type="scientific">Agromyces cerinus subsp. cerinus</name>
    <dbReference type="NCBI Taxonomy" id="232089"/>
    <lineage>
        <taxon>Bacteria</taxon>
        <taxon>Bacillati</taxon>
        <taxon>Actinomycetota</taxon>
        <taxon>Actinomycetes</taxon>
        <taxon>Micrococcales</taxon>
        <taxon>Microbacteriaceae</taxon>
        <taxon>Agromyces</taxon>
    </lineage>
</organism>
<gene>
    <name evidence="3" type="ORF">SAMN05443544_2851</name>
</gene>
<feature type="region of interest" description="Disordered" evidence="1">
    <location>
        <begin position="24"/>
        <end position="69"/>
    </location>
</feature>
<protein>
    <submittedName>
        <fullName evidence="3">Uncharacterized protein</fullName>
    </submittedName>
</protein>
<evidence type="ECO:0000256" key="2">
    <source>
        <dbReference type="SAM" id="SignalP"/>
    </source>
</evidence>
<feature type="chain" id="PRO_5013156275" evidence="2">
    <location>
        <begin position="29"/>
        <end position="209"/>
    </location>
</feature>
<dbReference type="STRING" id="232089.SAMN05443544_2851"/>
<feature type="compositionally biased region" description="Low complexity" evidence="1">
    <location>
        <begin position="36"/>
        <end position="50"/>
    </location>
</feature>
<feature type="signal peptide" evidence="2">
    <location>
        <begin position="1"/>
        <end position="28"/>
    </location>
</feature>
<sequence>MNIVRSALLVVVVGGLVALSGCTPSSEAATTPSPTPSAEVEAPASEEPVATPSPAPLDPGDMSTWVAGSAGIGPVERGASWGAVQAQLAGMTVETMCPSAVSFTADASPTVYVGLEADGDTVRQVWVAGDATDAKSPATAAGVGLGATLAELQAAYPGIVESVIPYPADTTAYAVADADGTWLVFSLRDDVVTQIGASALQFPPKELCG</sequence>
<evidence type="ECO:0000256" key="1">
    <source>
        <dbReference type="SAM" id="MobiDB-lite"/>
    </source>
</evidence>
<proteinExistence type="predicted"/>
<dbReference type="RefSeq" id="WP_074260929.1">
    <property type="nucleotide sequence ID" value="NZ_FSRJ01000003.1"/>
</dbReference>
<keyword evidence="4" id="KW-1185">Reference proteome</keyword>
<reference evidence="4" key="1">
    <citation type="submission" date="2016-11" db="EMBL/GenBank/DDBJ databases">
        <authorList>
            <person name="Varghese N."/>
            <person name="Submissions S."/>
        </authorList>
    </citation>
    <scope>NUCLEOTIDE SEQUENCE [LARGE SCALE GENOMIC DNA]</scope>
    <source>
        <strain evidence="4">DSM 8595</strain>
    </source>
</reference>
<keyword evidence="2" id="KW-0732">Signal</keyword>
<dbReference type="EMBL" id="FSRJ01000003">
    <property type="protein sequence ID" value="SIO10727.1"/>
    <property type="molecule type" value="Genomic_DNA"/>
</dbReference>
<evidence type="ECO:0000313" key="4">
    <source>
        <dbReference type="Proteomes" id="UP000184699"/>
    </source>
</evidence>